<organism evidence="1 2">
    <name type="scientific">Boletus edulis BED1</name>
    <dbReference type="NCBI Taxonomy" id="1328754"/>
    <lineage>
        <taxon>Eukaryota</taxon>
        <taxon>Fungi</taxon>
        <taxon>Dikarya</taxon>
        <taxon>Basidiomycota</taxon>
        <taxon>Agaricomycotina</taxon>
        <taxon>Agaricomycetes</taxon>
        <taxon>Agaricomycetidae</taxon>
        <taxon>Boletales</taxon>
        <taxon>Boletineae</taxon>
        <taxon>Boletaceae</taxon>
        <taxon>Boletoideae</taxon>
        <taxon>Boletus</taxon>
    </lineage>
</organism>
<comment type="caution">
    <text evidence="1">The sequence shown here is derived from an EMBL/GenBank/DDBJ whole genome shotgun (WGS) entry which is preliminary data.</text>
</comment>
<sequence>CLYANWKELLPKLIVPYLQYTACTLGKPLGAISNHISLCDSADCARKQTRILCLMF</sequence>
<reference evidence="1" key="1">
    <citation type="submission" date="2019-10" db="EMBL/GenBank/DDBJ databases">
        <authorList>
            <consortium name="DOE Joint Genome Institute"/>
            <person name="Kuo A."/>
            <person name="Miyauchi S."/>
            <person name="Kiss E."/>
            <person name="Drula E."/>
            <person name="Kohler A."/>
            <person name="Sanchez-Garcia M."/>
            <person name="Andreopoulos B."/>
            <person name="Barry K.W."/>
            <person name="Bonito G."/>
            <person name="Buee M."/>
            <person name="Carver A."/>
            <person name="Chen C."/>
            <person name="Cichocki N."/>
            <person name="Clum A."/>
            <person name="Culley D."/>
            <person name="Crous P.W."/>
            <person name="Fauchery L."/>
            <person name="Girlanda M."/>
            <person name="Hayes R."/>
            <person name="Keri Z."/>
            <person name="LaButti K."/>
            <person name="Lipzen A."/>
            <person name="Lombard V."/>
            <person name="Magnuson J."/>
            <person name="Maillard F."/>
            <person name="Morin E."/>
            <person name="Murat C."/>
            <person name="Nolan M."/>
            <person name="Ohm R."/>
            <person name="Pangilinan J."/>
            <person name="Pereira M."/>
            <person name="Perotto S."/>
            <person name="Peter M."/>
            <person name="Riley R."/>
            <person name="Sitrit Y."/>
            <person name="Stielow B."/>
            <person name="Szollosi G."/>
            <person name="Zifcakova L."/>
            <person name="Stursova M."/>
            <person name="Spatafora J.W."/>
            <person name="Tedersoo L."/>
            <person name="Vaario L.-M."/>
            <person name="Yamada A."/>
            <person name="Yan M."/>
            <person name="Wang P."/>
            <person name="Xu J."/>
            <person name="Bruns T."/>
            <person name="Baldrian P."/>
            <person name="Vilgalys R."/>
            <person name="Henrissat B."/>
            <person name="Grigoriev I.V."/>
            <person name="Hibbett D."/>
            <person name="Nagy L.G."/>
            <person name="Martin F.M."/>
        </authorList>
    </citation>
    <scope>NUCLEOTIDE SEQUENCE</scope>
    <source>
        <strain evidence="1">BED1</strain>
    </source>
</reference>
<accession>A0AAD4G7V0</accession>
<evidence type="ECO:0000313" key="1">
    <source>
        <dbReference type="EMBL" id="KAF8425010.1"/>
    </source>
</evidence>
<dbReference type="AlphaFoldDB" id="A0AAD4G7V0"/>
<gene>
    <name evidence="1" type="ORF">L210DRAFT_3329261</name>
</gene>
<feature type="non-terminal residue" evidence="1">
    <location>
        <position position="56"/>
    </location>
</feature>
<evidence type="ECO:0000313" key="2">
    <source>
        <dbReference type="Proteomes" id="UP001194468"/>
    </source>
</evidence>
<proteinExistence type="predicted"/>
<keyword evidence="2" id="KW-1185">Reference proteome</keyword>
<protein>
    <submittedName>
        <fullName evidence="1">Uncharacterized protein</fullName>
    </submittedName>
</protein>
<dbReference type="EMBL" id="WHUW01000099">
    <property type="protein sequence ID" value="KAF8425010.1"/>
    <property type="molecule type" value="Genomic_DNA"/>
</dbReference>
<name>A0AAD4G7V0_BOLED</name>
<feature type="non-terminal residue" evidence="1">
    <location>
        <position position="1"/>
    </location>
</feature>
<reference evidence="1" key="2">
    <citation type="journal article" date="2020" name="Nat. Commun.">
        <title>Large-scale genome sequencing of mycorrhizal fungi provides insights into the early evolution of symbiotic traits.</title>
        <authorList>
            <person name="Miyauchi S."/>
            <person name="Kiss E."/>
            <person name="Kuo A."/>
            <person name="Drula E."/>
            <person name="Kohler A."/>
            <person name="Sanchez-Garcia M."/>
            <person name="Morin E."/>
            <person name="Andreopoulos B."/>
            <person name="Barry K.W."/>
            <person name="Bonito G."/>
            <person name="Buee M."/>
            <person name="Carver A."/>
            <person name="Chen C."/>
            <person name="Cichocki N."/>
            <person name="Clum A."/>
            <person name="Culley D."/>
            <person name="Crous P.W."/>
            <person name="Fauchery L."/>
            <person name="Girlanda M."/>
            <person name="Hayes R.D."/>
            <person name="Keri Z."/>
            <person name="LaButti K."/>
            <person name="Lipzen A."/>
            <person name="Lombard V."/>
            <person name="Magnuson J."/>
            <person name="Maillard F."/>
            <person name="Murat C."/>
            <person name="Nolan M."/>
            <person name="Ohm R.A."/>
            <person name="Pangilinan J."/>
            <person name="Pereira M.F."/>
            <person name="Perotto S."/>
            <person name="Peter M."/>
            <person name="Pfister S."/>
            <person name="Riley R."/>
            <person name="Sitrit Y."/>
            <person name="Stielow J.B."/>
            <person name="Szollosi G."/>
            <person name="Zifcakova L."/>
            <person name="Stursova M."/>
            <person name="Spatafora J.W."/>
            <person name="Tedersoo L."/>
            <person name="Vaario L.M."/>
            <person name="Yamada A."/>
            <person name="Yan M."/>
            <person name="Wang P."/>
            <person name="Xu J."/>
            <person name="Bruns T."/>
            <person name="Baldrian P."/>
            <person name="Vilgalys R."/>
            <person name="Dunand C."/>
            <person name="Henrissat B."/>
            <person name="Grigoriev I.V."/>
            <person name="Hibbett D."/>
            <person name="Nagy L.G."/>
            <person name="Martin F.M."/>
        </authorList>
    </citation>
    <scope>NUCLEOTIDE SEQUENCE</scope>
    <source>
        <strain evidence="1">BED1</strain>
    </source>
</reference>
<dbReference type="Proteomes" id="UP001194468">
    <property type="component" value="Unassembled WGS sequence"/>
</dbReference>